<evidence type="ECO:0000256" key="7">
    <source>
        <dbReference type="ARBA" id="ARBA00048488"/>
    </source>
</evidence>
<dbReference type="GO" id="GO:0030091">
    <property type="term" value="P:protein repair"/>
    <property type="evidence" value="ECO:0007669"/>
    <property type="project" value="InterPro"/>
</dbReference>
<accession>A0A1T4UVP6</accession>
<comment type="catalytic activity">
    <reaction evidence="6 9">
        <text>L-methionyl-[protein] + [thioredoxin]-disulfide + H2O = L-methionyl-(S)-S-oxide-[protein] + [thioredoxin]-dithiol</text>
        <dbReference type="Rhea" id="RHEA:14217"/>
        <dbReference type="Rhea" id="RHEA-COMP:10698"/>
        <dbReference type="Rhea" id="RHEA-COMP:10700"/>
        <dbReference type="Rhea" id="RHEA-COMP:12313"/>
        <dbReference type="Rhea" id="RHEA-COMP:12315"/>
        <dbReference type="ChEBI" id="CHEBI:15377"/>
        <dbReference type="ChEBI" id="CHEBI:16044"/>
        <dbReference type="ChEBI" id="CHEBI:29950"/>
        <dbReference type="ChEBI" id="CHEBI:44120"/>
        <dbReference type="ChEBI" id="CHEBI:50058"/>
        <dbReference type="EC" id="1.8.4.11"/>
    </reaction>
</comment>
<evidence type="ECO:0000256" key="6">
    <source>
        <dbReference type="ARBA" id="ARBA00047806"/>
    </source>
</evidence>
<reference evidence="12" key="1">
    <citation type="submission" date="2017-02" db="EMBL/GenBank/DDBJ databases">
        <authorList>
            <person name="Varghese N."/>
            <person name="Submissions S."/>
        </authorList>
    </citation>
    <scope>NUCLEOTIDE SEQUENCE [LARGE SCALE GENOMIC DNA]</scope>
    <source>
        <strain evidence="12">DSM 3072</strain>
    </source>
</reference>
<proteinExistence type="inferred from homology"/>
<dbReference type="Gene3D" id="3.30.1060.10">
    <property type="entry name" value="Peptide methionine sulphoxide reductase MsrA"/>
    <property type="match status" value="1"/>
</dbReference>
<dbReference type="SUPFAM" id="SSF55068">
    <property type="entry name" value="Peptide methionine sulfoxide reductase"/>
    <property type="match status" value="1"/>
</dbReference>
<evidence type="ECO:0000313" key="11">
    <source>
        <dbReference type="EMBL" id="SKA56716.1"/>
    </source>
</evidence>
<dbReference type="RefSeq" id="WP_078927739.1">
    <property type="nucleotide sequence ID" value="NZ_FUXX01000001.1"/>
</dbReference>
<keyword evidence="3 9" id="KW-0560">Oxidoreductase</keyword>
<dbReference type="GO" id="GO:0033744">
    <property type="term" value="F:L-methionine:thioredoxin-disulfide S-oxidoreductase activity"/>
    <property type="evidence" value="ECO:0007669"/>
    <property type="project" value="RHEA"/>
</dbReference>
<dbReference type="PROSITE" id="PS51790">
    <property type="entry name" value="MSRB"/>
    <property type="match status" value="1"/>
</dbReference>
<dbReference type="FunFam" id="2.170.150.20:FF:000003">
    <property type="entry name" value="Peptide methionine sulfoxide reductase MsrB"/>
    <property type="match status" value="1"/>
</dbReference>
<dbReference type="GO" id="GO:0005737">
    <property type="term" value="C:cytoplasm"/>
    <property type="evidence" value="ECO:0007669"/>
    <property type="project" value="TreeGrafter"/>
</dbReference>
<dbReference type="NCBIfam" id="TIGR00401">
    <property type="entry name" value="msrA"/>
    <property type="match status" value="1"/>
</dbReference>
<dbReference type="HAMAP" id="MF_01401">
    <property type="entry name" value="MsrA"/>
    <property type="match status" value="1"/>
</dbReference>
<dbReference type="Pfam" id="PF01641">
    <property type="entry name" value="SelR"/>
    <property type="match status" value="1"/>
</dbReference>
<dbReference type="NCBIfam" id="TIGR00357">
    <property type="entry name" value="peptide-methionine (R)-S-oxide reductase MsrB"/>
    <property type="match status" value="1"/>
</dbReference>
<dbReference type="Pfam" id="PF01625">
    <property type="entry name" value="PMSR"/>
    <property type="match status" value="1"/>
</dbReference>
<name>A0A1T4UVP6_9GAMM</name>
<comment type="function">
    <text evidence="5 9">Has an important function as a repair enzyme for proteins that have been inactivated by oxidation. Catalyzes the reversible oxidation-reduction of methionine sulfoxide in proteins to methionine.</text>
</comment>
<dbReference type="InterPro" id="IPR002579">
    <property type="entry name" value="Met_Sox_Rdtase_MsrB_dom"/>
</dbReference>
<dbReference type="GO" id="GO:0006979">
    <property type="term" value="P:response to oxidative stress"/>
    <property type="evidence" value="ECO:0007669"/>
    <property type="project" value="InterPro"/>
</dbReference>
<dbReference type="SUPFAM" id="SSF51316">
    <property type="entry name" value="Mss4-like"/>
    <property type="match status" value="1"/>
</dbReference>
<dbReference type="InterPro" id="IPR011057">
    <property type="entry name" value="Mss4-like_sf"/>
</dbReference>
<dbReference type="GO" id="GO:0033743">
    <property type="term" value="F:peptide-methionine (R)-S-oxide reductase activity"/>
    <property type="evidence" value="ECO:0007669"/>
    <property type="project" value="UniProtKB-EC"/>
</dbReference>
<dbReference type="InterPro" id="IPR028427">
    <property type="entry name" value="Met_Sox_Rdtase_MsrB"/>
</dbReference>
<evidence type="ECO:0000259" key="10">
    <source>
        <dbReference type="PROSITE" id="PS51790"/>
    </source>
</evidence>
<comment type="catalytic activity">
    <reaction evidence="7">
        <text>L-methionyl-[protein] + [thioredoxin]-disulfide + H2O = L-methionyl-(R)-S-oxide-[protein] + [thioredoxin]-dithiol</text>
        <dbReference type="Rhea" id="RHEA:24164"/>
        <dbReference type="Rhea" id="RHEA-COMP:10698"/>
        <dbReference type="Rhea" id="RHEA-COMP:10700"/>
        <dbReference type="Rhea" id="RHEA-COMP:12313"/>
        <dbReference type="Rhea" id="RHEA-COMP:12314"/>
        <dbReference type="ChEBI" id="CHEBI:15377"/>
        <dbReference type="ChEBI" id="CHEBI:16044"/>
        <dbReference type="ChEBI" id="CHEBI:29950"/>
        <dbReference type="ChEBI" id="CHEBI:45764"/>
        <dbReference type="ChEBI" id="CHEBI:50058"/>
        <dbReference type="EC" id="1.8.4.12"/>
    </reaction>
</comment>
<evidence type="ECO:0000313" key="12">
    <source>
        <dbReference type="Proteomes" id="UP000242432"/>
    </source>
</evidence>
<comment type="catalytic activity">
    <reaction evidence="8 9">
        <text>[thioredoxin]-disulfide + L-methionine + H2O = L-methionine (S)-S-oxide + [thioredoxin]-dithiol</text>
        <dbReference type="Rhea" id="RHEA:19993"/>
        <dbReference type="Rhea" id="RHEA-COMP:10698"/>
        <dbReference type="Rhea" id="RHEA-COMP:10700"/>
        <dbReference type="ChEBI" id="CHEBI:15377"/>
        <dbReference type="ChEBI" id="CHEBI:29950"/>
        <dbReference type="ChEBI" id="CHEBI:50058"/>
        <dbReference type="ChEBI" id="CHEBI:57844"/>
        <dbReference type="ChEBI" id="CHEBI:58772"/>
        <dbReference type="EC" id="1.8.4.11"/>
    </reaction>
</comment>
<comment type="similarity">
    <text evidence="1">In the C-terminal section; belongs to the MsrB Met sulfoxide reductase family.</text>
</comment>
<gene>
    <name evidence="9" type="primary">msrA</name>
    <name evidence="11" type="ORF">SAMN02745213_00066</name>
</gene>
<dbReference type="AlphaFoldDB" id="A0A1T4UVP6"/>
<dbReference type="InterPro" id="IPR036509">
    <property type="entry name" value="Met_Sox_Rdtase_MsrA_sf"/>
</dbReference>
<dbReference type="InterPro" id="IPR002569">
    <property type="entry name" value="Met_Sox_Rdtase_MsrA_dom"/>
</dbReference>
<dbReference type="EMBL" id="FUXX01000001">
    <property type="protein sequence ID" value="SKA56716.1"/>
    <property type="molecule type" value="Genomic_DNA"/>
</dbReference>
<sequence>MSTKTIYLAGGCFWGVSEYYSRIDGVTSSKSGYANSDVENPSYKEVKTGNTGAAETVEVVYDTDKVSLEILLTQFFKIIDPVAVNHQGEDFGSQYRTGIFYTDESDLKTIRAVVDYEQRKYEEKFALEILPLKNFFEAEDYHQDYLKKNPEGYCHVDFLSLADLKPNNSRFLDKSKYAVDKREAIKEKLSDEAYQVTQNSATEKAFTGKYDKHFERGIYVDVITGAPLFKSTDKYESGCGWPAFSAPINQSVVSLHNDESENRQRIEVRSKTSNAHLGHFFTDGPKDKGGIRFCINSAALKFIPYERMDEEGYSEFKALVE</sequence>
<feature type="active site" evidence="9">
    <location>
        <position position="12"/>
    </location>
</feature>
<evidence type="ECO:0000256" key="9">
    <source>
        <dbReference type="HAMAP-Rule" id="MF_01401"/>
    </source>
</evidence>
<organism evidence="11 12">
    <name type="scientific">Succinivibrio dextrinosolvens DSM 3072</name>
    <dbReference type="NCBI Taxonomy" id="1123324"/>
    <lineage>
        <taxon>Bacteria</taxon>
        <taxon>Pseudomonadati</taxon>
        <taxon>Pseudomonadota</taxon>
        <taxon>Gammaproteobacteria</taxon>
        <taxon>Aeromonadales</taxon>
        <taxon>Succinivibrionaceae</taxon>
        <taxon>Succinivibrio</taxon>
    </lineage>
</organism>
<keyword evidence="12" id="KW-1185">Reference proteome</keyword>
<evidence type="ECO:0000256" key="3">
    <source>
        <dbReference type="ARBA" id="ARBA00023002"/>
    </source>
</evidence>
<comment type="similarity">
    <text evidence="2">In the N-terminal section; belongs to the MsrA Met sulfoxide reductase family.</text>
</comment>
<evidence type="ECO:0000256" key="1">
    <source>
        <dbReference type="ARBA" id="ARBA00008076"/>
    </source>
</evidence>
<dbReference type="Gene3D" id="2.170.150.20">
    <property type="entry name" value="Peptide methionine sulfoxide reductase"/>
    <property type="match status" value="1"/>
</dbReference>
<feature type="domain" description="MsrB" evidence="10">
    <location>
        <begin position="182"/>
        <end position="305"/>
    </location>
</feature>
<comment type="similarity">
    <text evidence="9">Belongs to the MsrA Met sulfoxide reductase family.</text>
</comment>
<keyword evidence="4" id="KW-0511">Multifunctional enzyme</keyword>
<dbReference type="PANTHER" id="PTHR10173:SF60">
    <property type="entry name" value="PEPTIDE METHIONINE SULFOXIDE REDUCTASE MSRA_MSRB 1"/>
    <property type="match status" value="1"/>
</dbReference>
<evidence type="ECO:0000256" key="5">
    <source>
        <dbReference type="ARBA" id="ARBA00024679"/>
    </source>
</evidence>
<dbReference type="EC" id="1.8.4.11" evidence="9"/>
<evidence type="ECO:0000256" key="8">
    <source>
        <dbReference type="ARBA" id="ARBA00048782"/>
    </source>
</evidence>
<evidence type="ECO:0000256" key="4">
    <source>
        <dbReference type="ARBA" id="ARBA00023268"/>
    </source>
</evidence>
<evidence type="ECO:0000256" key="2">
    <source>
        <dbReference type="ARBA" id="ARBA00011017"/>
    </source>
</evidence>
<dbReference type="STRING" id="83771.SAMN02910357_01005"/>
<dbReference type="PANTHER" id="PTHR10173">
    <property type="entry name" value="METHIONINE SULFOXIDE REDUCTASE"/>
    <property type="match status" value="1"/>
</dbReference>
<dbReference type="Proteomes" id="UP000242432">
    <property type="component" value="Unassembled WGS sequence"/>
</dbReference>
<dbReference type="GO" id="GO:0008113">
    <property type="term" value="F:peptide-methionine (S)-S-oxide reductase activity"/>
    <property type="evidence" value="ECO:0007669"/>
    <property type="project" value="UniProtKB-UniRule"/>
</dbReference>
<protein>
    <recommendedName>
        <fullName evidence="9">Peptide methionine sulfoxide reductase MsrA</fullName>
        <shortName evidence="9">Protein-methionine-S-oxide reductase</shortName>
        <ecNumber evidence="9">1.8.4.11</ecNumber>
    </recommendedName>
    <alternativeName>
        <fullName evidence="9">Peptide-methionine (S)-S-oxide reductase</fullName>
        <shortName evidence="9">Peptide Met(O) reductase</shortName>
    </alternativeName>
</protein>